<dbReference type="PANTHER" id="PTHR32166">
    <property type="entry name" value="OSJNBA0013A04.12 PROTEIN"/>
    <property type="match status" value="1"/>
</dbReference>
<keyword evidence="2" id="KW-0479">Metal-binding</keyword>
<dbReference type="Pfam" id="PF05699">
    <property type="entry name" value="Dimer_Tnp_hAT"/>
    <property type="match status" value="1"/>
</dbReference>
<name>A0ABD3A282_9GENT</name>
<dbReference type="EMBL" id="JBJUIK010000007">
    <property type="protein sequence ID" value="KAL3523848.1"/>
    <property type="molecule type" value="Genomic_DNA"/>
</dbReference>
<sequence>MGSNLELVPVTSQKHDPAWKHCQMYKNGERVQLKCVYCGKIFKGGGIHRIKEHLAGQKGNASSCLRVQPDVRLLMQESLNGVVLKKRKKQKLAEEITNYNNVGTNSEVDVLTHNNDNDNCGLNTEVHLLPVPDTLELNSDLFASREEGGVGNKGNVRKKKGIVRKASSSVNPNAVVASSNAALVSKKVNNHVHMAIGRFLFDVGIPLDAVNSVYFQPMIEAIASQGDGVVGPSYHDLRSWILKNAVQEVRNDIDHCTGSWGKTGCSVLVDEWVSEKGKTFVGFVIYSSEGTMFLRSVDIANLINSGDSLFELLKEVVEEVGVRNVLQVITNSEDRYVEAGKRLSEAYPSVFWTPCAARCIDLMLEDISKLEWVHLVLEQARTISRFMYNHNVVLNMMRRYTFGVDLVDLGVTRSATDFMTLKRMVNIRHNLQSMVTSEEWMESPHSKKPVGFVVVDCISNQSFWSTCALIARLVDPLLRLLRIVGSEKRPATGYVYAAVYRAKETIKKELTDRKDYSIYWDIIDHRWEQLQRHPLIAAGFYLNPNFFYSTEGDVHLHIRSIVYDCIEKLVPDPKCQDKVVKEIGSYHNGAGDFGRKMAIRARDTLLPAEWWSTYGGGCPNLVRLATRILSQTCSLICCKRNRVPFEQMHETRNCIEQQRLSDLVFVQNNLWLRQMVQRNKQQDFLDPISHENISIVEDWVIGKPLYSEDLENSDWMTVDPPLGNTVLLGMPIDDFEALGAGFDDYEIFEGMKDGEEENGG</sequence>
<dbReference type="InterPro" id="IPR012337">
    <property type="entry name" value="RNaseH-like_sf"/>
</dbReference>
<keyword evidence="10" id="KW-1185">Reference proteome</keyword>
<evidence type="ECO:0000259" key="8">
    <source>
        <dbReference type="PROSITE" id="PS50808"/>
    </source>
</evidence>
<keyword evidence="4" id="KW-0862">Zinc</keyword>
<dbReference type="PANTHER" id="PTHR32166:SF88">
    <property type="entry name" value="HAT TRANSPOSON SUPERFAMILY"/>
    <property type="match status" value="1"/>
</dbReference>
<evidence type="ECO:0000256" key="1">
    <source>
        <dbReference type="ARBA" id="ARBA00004123"/>
    </source>
</evidence>
<keyword evidence="6" id="KW-0539">Nucleus</keyword>
<keyword evidence="3 7" id="KW-0863">Zinc-finger</keyword>
<dbReference type="GO" id="GO:0005634">
    <property type="term" value="C:nucleus"/>
    <property type="evidence" value="ECO:0007669"/>
    <property type="project" value="UniProtKB-SubCell"/>
</dbReference>
<evidence type="ECO:0000313" key="10">
    <source>
        <dbReference type="Proteomes" id="UP001630127"/>
    </source>
</evidence>
<dbReference type="PROSITE" id="PS50808">
    <property type="entry name" value="ZF_BED"/>
    <property type="match status" value="1"/>
</dbReference>
<comment type="caution">
    <text evidence="9">The sequence shown here is derived from an EMBL/GenBank/DDBJ whole genome shotgun (WGS) entry which is preliminary data.</text>
</comment>
<evidence type="ECO:0000256" key="3">
    <source>
        <dbReference type="ARBA" id="ARBA00022771"/>
    </source>
</evidence>
<evidence type="ECO:0000256" key="5">
    <source>
        <dbReference type="ARBA" id="ARBA00023125"/>
    </source>
</evidence>
<evidence type="ECO:0000256" key="6">
    <source>
        <dbReference type="ARBA" id="ARBA00023242"/>
    </source>
</evidence>
<evidence type="ECO:0000256" key="2">
    <source>
        <dbReference type="ARBA" id="ARBA00022723"/>
    </source>
</evidence>
<feature type="domain" description="BED-type" evidence="8">
    <location>
        <begin position="13"/>
        <end position="71"/>
    </location>
</feature>
<dbReference type="GO" id="GO:0003677">
    <property type="term" value="F:DNA binding"/>
    <property type="evidence" value="ECO:0007669"/>
    <property type="project" value="UniProtKB-KW"/>
</dbReference>
<evidence type="ECO:0000256" key="4">
    <source>
        <dbReference type="ARBA" id="ARBA00022833"/>
    </source>
</evidence>
<keyword evidence="5" id="KW-0238">DNA-binding</keyword>
<dbReference type="GO" id="GO:0008270">
    <property type="term" value="F:zinc ion binding"/>
    <property type="evidence" value="ECO:0007669"/>
    <property type="project" value="UniProtKB-KW"/>
</dbReference>
<dbReference type="SUPFAM" id="SSF53098">
    <property type="entry name" value="Ribonuclease H-like"/>
    <property type="match status" value="1"/>
</dbReference>
<proteinExistence type="predicted"/>
<dbReference type="InterPro" id="IPR007021">
    <property type="entry name" value="DUF659"/>
</dbReference>
<reference evidence="9 10" key="1">
    <citation type="submission" date="2024-11" db="EMBL/GenBank/DDBJ databases">
        <title>A near-complete genome assembly of Cinchona calisaya.</title>
        <authorList>
            <person name="Lian D.C."/>
            <person name="Zhao X.W."/>
            <person name="Wei L."/>
        </authorList>
    </citation>
    <scope>NUCLEOTIDE SEQUENCE [LARGE SCALE GENOMIC DNA]</scope>
    <source>
        <tissue evidence="9">Nenye</tissue>
    </source>
</reference>
<evidence type="ECO:0000256" key="7">
    <source>
        <dbReference type="PROSITE-ProRule" id="PRU00027"/>
    </source>
</evidence>
<dbReference type="Pfam" id="PF04937">
    <property type="entry name" value="DUF659"/>
    <property type="match status" value="1"/>
</dbReference>
<dbReference type="InterPro" id="IPR003656">
    <property type="entry name" value="Znf_BED"/>
</dbReference>
<comment type="subcellular location">
    <subcellularLocation>
        <location evidence="1">Nucleus</location>
    </subcellularLocation>
</comment>
<organism evidence="9 10">
    <name type="scientific">Cinchona calisaya</name>
    <dbReference type="NCBI Taxonomy" id="153742"/>
    <lineage>
        <taxon>Eukaryota</taxon>
        <taxon>Viridiplantae</taxon>
        <taxon>Streptophyta</taxon>
        <taxon>Embryophyta</taxon>
        <taxon>Tracheophyta</taxon>
        <taxon>Spermatophyta</taxon>
        <taxon>Magnoliopsida</taxon>
        <taxon>eudicotyledons</taxon>
        <taxon>Gunneridae</taxon>
        <taxon>Pentapetalae</taxon>
        <taxon>asterids</taxon>
        <taxon>lamiids</taxon>
        <taxon>Gentianales</taxon>
        <taxon>Rubiaceae</taxon>
        <taxon>Cinchonoideae</taxon>
        <taxon>Cinchoneae</taxon>
        <taxon>Cinchona</taxon>
    </lineage>
</organism>
<dbReference type="AlphaFoldDB" id="A0ABD3A282"/>
<evidence type="ECO:0000313" key="9">
    <source>
        <dbReference type="EMBL" id="KAL3523848.1"/>
    </source>
</evidence>
<protein>
    <recommendedName>
        <fullName evidence="8">BED-type domain-containing protein</fullName>
    </recommendedName>
</protein>
<dbReference type="Proteomes" id="UP001630127">
    <property type="component" value="Unassembled WGS sequence"/>
</dbReference>
<gene>
    <name evidence="9" type="ORF">ACH5RR_016682</name>
</gene>
<accession>A0ABD3A282</accession>
<dbReference type="InterPro" id="IPR008906">
    <property type="entry name" value="HATC_C_dom"/>
</dbReference>